<organism evidence="2">
    <name type="scientific">Chaetomium thermophilum (strain DSM 1495 / CBS 144.50 / IMI 039719)</name>
    <name type="common">Thermochaetoides thermophila</name>
    <dbReference type="NCBI Taxonomy" id="759272"/>
    <lineage>
        <taxon>Eukaryota</taxon>
        <taxon>Fungi</taxon>
        <taxon>Dikarya</taxon>
        <taxon>Ascomycota</taxon>
        <taxon>Pezizomycotina</taxon>
        <taxon>Sordariomycetes</taxon>
        <taxon>Sordariomycetidae</taxon>
        <taxon>Sordariales</taxon>
        <taxon>Chaetomiaceae</taxon>
        <taxon>Thermochaetoides</taxon>
    </lineage>
</organism>
<reference evidence="1 2" key="1">
    <citation type="journal article" date="2011" name="Cell">
        <title>Insight into structure and assembly of the nuclear pore complex by utilizing the genome of a eukaryotic thermophile.</title>
        <authorList>
            <person name="Amlacher S."/>
            <person name="Sarges P."/>
            <person name="Flemming D."/>
            <person name="van Noort V."/>
            <person name="Kunze R."/>
            <person name="Devos D.P."/>
            <person name="Arumugam M."/>
            <person name="Bork P."/>
            <person name="Hurt E."/>
        </authorList>
    </citation>
    <scope>NUCLEOTIDE SEQUENCE [LARGE SCALE GENOMIC DNA]</scope>
    <source>
        <strain evidence="2">DSM 1495 / CBS 144.50 / IMI 039719</strain>
    </source>
</reference>
<evidence type="ECO:0000313" key="2">
    <source>
        <dbReference type="Proteomes" id="UP000008066"/>
    </source>
</evidence>
<dbReference type="KEGG" id="cthr:CTHT_0000360"/>
<keyword evidence="2" id="KW-1185">Reference proteome</keyword>
<gene>
    <name evidence="1" type="ORF">CTHT_0000360</name>
</gene>
<accession>G0RXT9</accession>
<dbReference type="AlphaFoldDB" id="G0RXT9"/>
<dbReference type="HOGENOM" id="CLU_1454220_0_0_1"/>
<name>G0RXT9_CHATD</name>
<dbReference type="GeneID" id="18254074"/>
<dbReference type="RefSeq" id="XP_006690591.1">
    <property type="nucleotide sequence ID" value="XM_006690528.1"/>
</dbReference>
<dbReference type="EMBL" id="GL988030">
    <property type="protein sequence ID" value="EGS24105.1"/>
    <property type="molecule type" value="Genomic_DNA"/>
</dbReference>
<dbReference type="Proteomes" id="UP000008066">
    <property type="component" value="Unassembled WGS sequence"/>
</dbReference>
<evidence type="ECO:0000313" key="1">
    <source>
        <dbReference type="EMBL" id="EGS24105.1"/>
    </source>
</evidence>
<sequence length="186" mass="19810">MFTPNGHSSSDKSISSEKIFVAASSTSGGDIFGTLQTSVTTTTQTATKAAPHHEPLFGAPSKPSGLSVTFPISKPFGEFAANDSKPFPSTSDDTYSSPNNFVSGTTPPGTTPNTNDMGLFDKSLLRAALECIGANFMNHYVVQHGIESASVGKDLFRIDDIPIDFRSPQPVEYFDKIIERSQVGVV</sequence>
<proteinExistence type="predicted"/>
<protein>
    <submittedName>
        <fullName evidence="1">Uncharacterized protein</fullName>
    </submittedName>
</protein>